<dbReference type="InterPro" id="IPR038740">
    <property type="entry name" value="BioF2-like_GNAT_dom"/>
</dbReference>
<dbReference type="Proteomes" id="UP001549143">
    <property type="component" value="Unassembled WGS sequence"/>
</dbReference>
<organism evidence="3 4">
    <name type="scientific">Aquamicrobium ahrensii</name>
    <dbReference type="NCBI Taxonomy" id="469551"/>
    <lineage>
        <taxon>Bacteria</taxon>
        <taxon>Pseudomonadati</taxon>
        <taxon>Pseudomonadota</taxon>
        <taxon>Alphaproteobacteria</taxon>
        <taxon>Hyphomicrobiales</taxon>
        <taxon>Phyllobacteriaceae</taxon>
        <taxon>Aquamicrobium</taxon>
    </lineage>
</organism>
<protein>
    <submittedName>
        <fullName evidence="3">CelD/BcsL family acetyltransferase involved in cellulose biosynthesis</fullName>
    </submittedName>
</protein>
<reference evidence="3 4" key="1">
    <citation type="submission" date="2024-06" db="EMBL/GenBank/DDBJ databases">
        <title>Genomic Encyclopedia of Type Strains, Phase IV (KMG-IV): sequencing the most valuable type-strain genomes for metagenomic binning, comparative biology and taxonomic classification.</title>
        <authorList>
            <person name="Goeker M."/>
        </authorList>
    </citation>
    <scope>NUCLEOTIDE SEQUENCE [LARGE SCALE GENOMIC DNA]</scope>
    <source>
        <strain evidence="3 4">DSM 19730</strain>
    </source>
</reference>
<sequence>MKSGKPDILTRQPVPAQSTRQPNPFFQPWVQDNARRHLLAPHERFILVGGDQQIALPLAVDRRIPGWLPTVGHIWGHKHCFDSTPLAQNPSRSDIEALFDSLTEQGIHLLRWRRLPTDTNFATALLDFLENRGLAHEETKRYQRSLLMAGGNDPDSFLERLSKKRRKDLRRCRQRLSELGAVEFVTYQGRHDAAQWCDDFIELEASGWKGPSGTRTAIGCSENERAFFEAMAREGAAEGNIIVHSLTLDTRPIAMTVNFRSGSWAWAYKVAYREDLANLSPGVQLEVEGSLAFMNDPSIACVDSCTASGHSLMDNLWSGRRPMAEFLIAVRPSANPMVRASGLLWRRYLAVKNAARDKVKKLRSS</sequence>
<evidence type="ECO:0000259" key="2">
    <source>
        <dbReference type="Pfam" id="PF13480"/>
    </source>
</evidence>
<evidence type="ECO:0000256" key="1">
    <source>
        <dbReference type="SAM" id="MobiDB-lite"/>
    </source>
</evidence>
<keyword evidence="4" id="KW-1185">Reference proteome</keyword>
<feature type="region of interest" description="Disordered" evidence="1">
    <location>
        <begin position="1"/>
        <end position="24"/>
    </location>
</feature>
<evidence type="ECO:0000313" key="3">
    <source>
        <dbReference type="EMBL" id="MET3662911.1"/>
    </source>
</evidence>
<feature type="domain" description="BioF2-like acetyltransferase" evidence="2">
    <location>
        <begin position="163"/>
        <end position="286"/>
    </location>
</feature>
<proteinExistence type="predicted"/>
<accession>A0ABV2KP99</accession>
<feature type="compositionally biased region" description="Polar residues" evidence="1">
    <location>
        <begin position="15"/>
        <end position="24"/>
    </location>
</feature>
<dbReference type="SUPFAM" id="SSF55729">
    <property type="entry name" value="Acyl-CoA N-acyltransferases (Nat)"/>
    <property type="match status" value="1"/>
</dbReference>
<dbReference type="InterPro" id="IPR016181">
    <property type="entry name" value="Acyl_CoA_acyltransferase"/>
</dbReference>
<comment type="caution">
    <text evidence="3">The sequence shown here is derived from an EMBL/GenBank/DDBJ whole genome shotgun (WGS) entry which is preliminary data.</text>
</comment>
<gene>
    <name evidence="3" type="ORF">ABID44_003262</name>
</gene>
<evidence type="ECO:0000313" key="4">
    <source>
        <dbReference type="Proteomes" id="UP001549143"/>
    </source>
</evidence>
<dbReference type="RefSeq" id="WP_354152748.1">
    <property type="nucleotide sequence ID" value="NZ_JBEPMN010000016.1"/>
</dbReference>
<dbReference type="Gene3D" id="3.40.630.30">
    <property type="match status" value="1"/>
</dbReference>
<dbReference type="Pfam" id="PF13480">
    <property type="entry name" value="Acetyltransf_6"/>
    <property type="match status" value="1"/>
</dbReference>
<dbReference type="EMBL" id="JBEPMN010000016">
    <property type="protein sequence ID" value="MET3662911.1"/>
    <property type="molecule type" value="Genomic_DNA"/>
</dbReference>
<name>A0ABV2KP99_9HYPH</name>